<name>A0A0E9U0H7_ANGAN</name>
<dbReference type="EMBL" id="GBXM01049178">
    <property type="protein sequence ID" value="JAH59399.1"/>
    <property type="molecule type" value="Transcribed_RNA"/>
</dbReference>
<reference evidence="1" key="2">
    <citation type="journal article" date="2015" name="Fish Shellfish Immunol.">
        <title>Early steps in the European eel (Anguilla anguilla)-Vibrio vulnificus interaction in the gills: Role of the RtxA13 toxin.</title>
        <authorList>
            <person name="Callol A."/>
            <person name="Pajuelo D."/>
            <person name="Ebbesson L."/>
            <person name="Teles M."/>
            <person name="MacKenzie S."/>
            <person name="Amaro C."/>
        </authorList>
    </citation>
    <scope>NUCLEOTIDE SEQUENCE</scope>
</reference>
<evidence type="ECO:0000313" key="1">
    <source>
        <dbReference type="EMBL" id="JAH59399.1"/>
    </source>
</evidence>
<organism evidence="1">
    <name type="scientific">Anguilla anguilla</name>
    <name type="common">European freshwater eel</name>
    <name type="synonym">Muraena anguilla</name>
    <dbReference type="NCBI Taxonomy" id="7936"/>
    <lineage>
        <taxon>Eukaryota</taxon>
        <taxon>Metazoa</taxon>
        <taxon>Chordata</taxon>
        <taxon>Craniata</taxon>
        <taxon>Vertebrata</taxon>
        <taxon>Euteleostomi</taxon>
        <taxon>Actinopterygii</taxon>
        <taxon>Neopterygii</taxon>
        <taxon>Teleostei</taxon>
        <taxon>Anguilliformes</taxon>
        <taxon>Anguillidae</taxon>
        <taxon>Anguilla</taxon>
    </lineage>
</organism>
<protein>
    <submittedName>
        <fullName evidence="1">Uncharacterized protein</fullName>
    </submittedName>
</protein>
<dbReference type="AlphaFoldDB" id="A0A0E9U0H7"/>
<proteinExistence type="predicted"/>
<accession>A0A0E9U0H7</accession>
<sequence length="21" mass="2443">MLNILLCIYHIHDRINPCSSS</sequence>
<reference evidence="1" key="1">
    <citation type="submission" date="2014-11" db="EMBL/GenBank/DDBJ databases">
        <authorList>
            <person name="Amaro Gonzalez C."/>
        </authorList>
    </citation>
    <scope>NUCLEOTIDE SEQUENCE</scope>
</reference>